<proteinExistence type="predicted"/>
<dbReference type="Ensembl" id="ENST00000443953.5">
    <property type="protein sequence ID" value="ENSP00000406792.1"/>
    <property type="gene ID" value="ENSG00000138363.15"/>
</dbReference>
<dbReference type="AlphaFoldDB" id="F2Z3E8"/>
<sequence>MAPGQLGEALAERRGLRPRLRPPTLPPWRRPAGPGTAGAALRD</sequence>
<evidence type="ECO:0000313" key="2">
    <source>
        <dbReference type="Ensembl" id="ENSP00000406792.1"/>
    </source>
</evidence>
<gene>
    <name evidence="2" type="primary">ATIC</name>
</gene>
<evidence type="ECO:0000313" key="3">
    <source>
        <dbReference type="Proteomes" id="UP000005640"/>
    </source>
</evidence>
<keyword evidence="3" id="KW-1185">Reference proteome</keyword>
<evidence type="ECO:0000256" key="1">
    <source>
        <dbReference type="SAM" id="MobiDB-lite"/>
    </source>
</evidence>
<reference evidence="2 3" key="3">
    <citation type="journal article" date="2005" name="Nature">
        <title>Generation and annotation of the DNA sequences of human chromosomes 2 and 4.</title>
        <authorList>
            <person name="Hillier L.W."/>
            <person name="Graves T.A."/>
            <person name="Fulton R.S."/>
            <person name="Fulton L.A."/>
            <person name="Pepin K.H."/>
            <person name="Minx P."/>
            <person name="Wagner-McPherson C."/>
            <person name="Layman D."/>
            <person name="Wylie K."/>
            <person name="Sekhon M."/>
            <person name="Becker M.C."/>
            <person name="Fewell G.A."/>
            <person name="Delehaunty K.D."/>
            <person name="Miner T.L."/>
            <person name="Nash W.E."/>
            <person name="Kremitzki C."/>
            <person name="Oddy L."/>
            <person name="Du H."/>
            <person name="Sun H."/>
            <person name="Bradshaw-Cordum H."/>
            <person name="Ali J."/>
            <person name="Carter J."/>
            <person name="Cordes M."/>
            <person name="Harris A."/>
            <person name="Isak A."/>
            <person name="van Brunt A."/>
            <person name="Nguyen C."/>
            <person name="Du F."/>
            <person name="Courtney L."/>
            <person name="Kalicki J."/>
            <person name="Ozersky P."/>
            <person name="Abbott S."/>
            <person name="Armstrong J."/>
            <person name="Belter E.A."/>
            <person name="Caruso L."/>
            <person name="Cedroni M."/>
            <person name="Cotton M."/>
            <person name="Davidson T."/>
            <person name="Desai A."/>
            <person name="Elliott G."/>
            <person name="Erb T."/>
            <person name="Fronick C."/>
            <person name="Gaige T."/>
            <person name="Haakenson W."/>
            <person name="Haglund K."/>
            <person name="Holmes A."/>
            <person name="Harkins R."/>
            <person name="Kim K."/>
            <person name="Kruchowski S.S."/>
            <person name="Strong C.M."/>
            <person name="Grewal N."/>
            <person name="Goyea E."/>
            <person name="Hou S."/>
            <person name="Levy A."/>
            <person name="Martinka S."/>
            <person name="Mead K."/>
            <person name="McLellan M.D."/>
            <person name="Meyer R."/>
            <person name="Randall-Maher J."/>
            <person name="Tomlinson C."/>
            <person name="Dauphin-Kohlberg S."/>
            <person name="Kozlowicz-Reilly A."/>
            <person name="Shah N."/>
            <person name="Swearengen-Shahid S."/>
            <person name="Snider J."/>
            <person name="Strong J.T."/>
            <person name="Thompson J."/>
            <person name="Yoakum M."/>
            <person name="Leonard S."/>
            <person name="Pearman C."/>
            <person name="Trani L."/>
            <person name="Radionenko M."/>
            <person name="Waligorski J.E."/>
            <person name="Wang C."/>
            <person name="Rock S.M."/>
            <person name="Tin-Wollam A.M."/>
            <person name="Maupin R."/>
            <person name="Latreille P."/>
            <person name="Wendl M.C."/>
            <person name="Yang S.P."/>
            <person name="Pohl C."/>
            <person name="Wallis J.W."/>
            <person name="Spieth J."/>
            <person name="Bieri T.A."/>
            <person name="Berkowicz N."/>
            <person name="Nelson J.O."/>
            <person name="Osborne J."/>
            <person name="Ding L."/>
            <person name="Meyer R."/>
            <person name="Sabo A."/>
            <person name="Shotland Y."/>
            <person name="Sinha P."/>
            <person name="Wohldmann P.E."/>
            <person name="Cook L.L."/>
            <person name="Hickenbotham M.T."/>
            <person name="Eldred J."/>
            <person name="Williams D."/>
            <person name="Jones T.A."/>
            <person name="She X."/>
            <person name="Ciccarelli F.D."/>
            <person name="Izaurralde E."/>
            <person name="Taylor J."/>
            <person name="Schmutz J."/>
            <person name="Myers R.M."/>
            <person name="Cox D.R."/>
            <person name="Huang X."/>
            <person name="McPherson J.D."/>
            <person name="Mardis E.R."/>
            <person name="Clifton S.W."/>
            <person name="Warren W.C."/>
            <person name="Chinwalla A.T."/>
            <person name="Eddy S.R."/>
            <person name="Marra M.A."/>
            <person name="Ovcharenko I."/>
            <person name="Furey T.S."/>
            <person name="Miller W."/>
            <person name="Eichler E.E."/>
            <person name="Bork P."/>
            <person name="Suyama M."/>
            <person name="Torrents D."/>
            <person name="Waterston R.H."/>
            <person name="Wilson R.K."/>
        </authorList>
    </citation>
    <scope>NUCLEOTIDE SEQUENCE [LARGE SCALE GENOMIC DNA]</scope>
</reference>
<dbReference type="VEuPathDB" id="HostDB:ENSG00000138363"/>
<dbReference type="UCSC" id="uc061sch.1">
    <property type="organism name" value="human"/>
</dbReference>
<dbReference type="ChiTaRS" id="ATIC">
    <property type="organism name" value="human"/>
</dbReference>
<reference evidence="2" key="4">
    <citation type="submission" date="2025-05" db="UniProtKB">
        <authorList>
            <consortium name="Ensembl"/>
        </authorList>
    </citation>
    <scope>IDENTIFICATION</scope>
</reference>
<dbReference type="Ensembl" id="ENST00000427397.5">
    <property type="protein sequence ID" value="ENSP00000394317.1"/>
    <property type="gene ID" value="ENSG00000138363.15"/>
</dbReference>
<dbReference type="OpenTargets" id="ENSG00000138363"/>
<dbReference type="Proteomes" id="UP000005640">
    <property type="component" value="Chromosome 2"/>
</dbReference>
<feature type="compositionally biased region" description="Low complexity" evidence="1">
    <location>
        <begin position="30"/>
        <end position="43"/>
    </location>
</feature>
<dbReference type="HGNC" id="HGNC:794">
    <property type="gene designation" value="ATIC"/>
</dbReference>
<name>F2Z3E8_HUMAN</name>
<reference evidence="2" key="1">
    <citation type="journal article" date="2001" name="Nature">
        <title>Initial sequencing and analysis of the human genome.</title>
        <authorList>
            <consortium name="International Human Genome Sequencing Consortium"/>
            <person name="Lander E.S."/>
            <person name="Linton L.M."/>
            <person name="Birren B."/>
            <person name="Nusbaum C."/>
            <person name="Zody M.C."/>
            <person name="Baldwin J."/>
            <person name="Devon K."/>
            <person name="Dewar K."/>
            <person name="Doyle M."/>
            <person name="FitzHugh W."/>
            <person name="Funke R."/>
            <person name="Gage D."/>
            <person name="Harris K."/>
            <person name="Heaford A."/>
            <person name="Howland J."/>
            <person name="Kann L."/>
            <person name="Lehoczky J."/>
            <person name="LeVine R."/>
            <person name="McEwan P."/>
            <person name="McKernan K."/>
            <person name="Meldrim J."/>
            <person name="Mesirov J.P."/>
            <person name="Miranda C."/>
            <person name="Morris W."/>
            <person name="Naylor J."/>
            <person name="Raymond C."/>
            <person name="Rosetti M."/>
            <person name="Santos R."/>
            <person name="Sheridan A."/>
            <person name="Sougnez C."/>
            <person name="Stange-Thomann N."/>
            <person name="Stojanovic N."/>
            <person name="Subramanian A."/>
            <person name="Wyman D."/>
            <person name="Rogers J."/>
            <person name="Sulston J."/>
            <person name="Ainscough R."/>
            <person name="Beck S."/>
            <person name="Bentley D."/>
            <person name="Burton J."/>
            <person name="Clee C."/>
            <person name="Carter N."/>
            <person name="Coulson A."/>
            <person name="Deadman R."/>
            <person name="Deloukas P."/>
            <person name="Dunham A."/>
            <person name="Dunham I."/>
            <person name="Durbin R."/>
            <person name="French L."/>
            <person name="Grafham D."/>
            <person name="Gregory S."/>
            <person name="Hubbard T."/>
            <person name="Humphray S."/>
            <person name="Hunt A."/>
            <person name="Jones M."/>
            <person name="Lloyd C."/>
            <person name="McMurray A."/>
            <person name="Matthews L."/>
            <person name="Mercer S."/>
            <person name="Milne S."/>
            <person name="Mullikin J.C."/>
            <person name="Mungall A."/>
            <person name="Plumb R."/>
            <person name="Ross M."/>
            <person name="Shownkeen R."/>
            <person name="Sims S."/>
            <person name="Waterston R.H."/>
            <person name="Wilson R.K."/>
            <person name="Hillier L.W."/>
            <person name="McPherson J.D."/>
            <person name="Marra M.A."/>
            <person name="Mardis E.R."/>
            <person name="Fulton L.A."/>
            <person name="Chinwalla A.T."/>
            <person name="Pepin K.H."/>
            <person name="Gish W.R."/>
            <person name="Chissoe S.L."/>
            <person name="Wendl M.C."/>
            <person name="Delehaunty K.D."/>
            <person name="Miner T.L."/>
            <person name="Delehaunty A."/>
            <person name="Kramer J.B."/>
            <person name="Cook L.L."/>
            <person name="Fulton R.S."/>
            <person name="Johnson D.L."/>
            <person name="Minx P.J."/>
            <person name="Clifton S.W."/>
            <person name="Hawkins T."/>
            <person name="Branscomb E."/>
            <person name="Predki P."/>
            <person name="Richardson P."/>
            <person name="Wenning S."/>
            <person name="Slezak T."/>
            <person name="Doggett N."/>
            <person name="Cheng J.F."/>
            <person name="Olsen A."/>
            <person name="Lucas S."/>
            <person name="Elkin C."/>
            <person name="Uberbacher E."/>
            <person name="Frazier M."/>
            <person name="Gibbs R.A."/>
            <person name="Muzny D.M."/>
            <person name="Scherer S.E."/>
            <person name="Bouck J.B."/>
            <person name="Sodergren E.J."/>
            <person name="Worley K.C."/>
            <person name="Rives C.M."/>
            <person name="Gorrell J.H."/>
            <person name="Metzker M.L."/>
            <person name="Naylor S.L."/>
            <person name="Kucherlapati R.S."/>
            <person name="Nelson D.L."/>
            <person name="Weinstock G.M."/>
            <person name="Sakaki Y."/>
            <person name="Fujiyama A."/>
            <person name="Hattori M."/>
            <person name="Yada T."/>
            <person name="Toyoda A."/>
            <person name="Itoh T."/>
            <person name="Kawagoe C."/>
            <person name="Watanabe H."/>
            <person name="Totoki Y."/>
            <person name="Taylor T."/>
            <person name="Weissenbach J."/>
            <person name="Heilig R."/>
            <person name="Saurin W."/>
            <person name="Artiguenave F."/>
            <person name="Brottier P."/>
            <person name="Bruls T."/>
            <person name="Pelletier E."/>
            <person name="Robert C."/>
            <person name="Wincker P."/>
            <person name="Smith D.R."/>
            <person name="Doucette-Stamm L."/>
            <person name="Rubenfield M."/>
            <person name="Weinstock K."/>
            <person name="Lee H.M."/>
            <person name="Dubois J."/>
            <person name="Rosenthal A."/>
            <person name="Platzer M."/>
            <person name="Nyakatura G."/>
            <person name="Taudien S."/>
            <person name="Rump A."/>
            <person name="Yang H."/>
            <person name="Yu J."/>
            <person name="Wang J."/>
            <person name="Huang G."/>
            <person name="Gu J."/>
            <person name="Hood L."/>
            <person name="Rowen L."/>
            <person name="Madan A."/>
            <person name="Qin S."/>
            <person name="Davis R.W."/>
            <person name="Federspiel N.A."/>
            <person name="Abola A.P."/>
            <person name="Proctor M.J."/>
            <person name="Myers R.M."/>
            <person name="Schmutz J."/>
            <person name="Dickson M."/>
            <person name="Grimwood J."/>
            <person name="Cox D.R."/>
            <person name="Olson M.V."/>
            <person name="Kaul R."/>
            <person name="Raymond C."/>
            <person name="Shimizu N."/>
            <person name="Kawasaki K."/>
            <person name="Minoshima S."/>
            <person name="Evans G.A."/>
            <person name="Athanasiou M."/>
            <person name="Schultz R."/>
            <person name="Roe B.A."/>
            <person name="Chen F."/>
            <person name="Pan H."/>
            <person name="Ramser J."/>
            <person name="Lehrach H."/>
            <person name="Reinhardt R."/>
            <person name="McCombie W.R."/>
            <person name="de la Bastide M."/>
            <person name="Dedhia N."/>
            <person name="Blocker H."/>
            <person name="Hornischer K."/>
            <person name="Nordsiek G."/>
            <person name="Agarwala R."/>
            <person name="Aravind L."/>
            <person name="Bailey J.A."/>
            <person name="Bateman A."/>
            <person name="Batzoglou S."/>
            <person name="Birney E."/>
            <person name="Bork P."/>
            <person name="Brown D.G."/>
            <person name="Burge C.B."/>
            <person name="Cerutti L."/>
            <person name="Chen H.C."/>
            <person name="Church D."/>
            <person name="Clamp M."/>
            <person name="Copley R.R."/>
            <person name="Doerks T."/>
            <person name="Eddy S.R."/>
            <person name="Eichler E.E."/>
            <person name="Furey T.S."/>
            <person name="Galagan J."/>
            <person name="Gilbert J.G."/>
            <person name="Harmon C."/>
            <person name="Hayashizaki Y."/>
            <person name="Haussler D."/>
            <person name="Hermjakob H."/>
            <person name="Hokamp K."/>
            <person name="Jang W."/>
            <person name="Johnson L.S."/>
            <person name="Jones T.A."/>
            <person name="Kasif S."/>
            <person name="Kaspryzk A."/>
            <person name="Kennedy S."/>
            <person name="Kent W.J."/>
            <person name="Kitts P."/>
            <person name="Koonin E.V."/>
            <person name="Korf I."/>
            <person name="Kulp D."/>
            <person name="Lancet D."/>
            <person name="Lowe T.M."/>
            <person name="McLysaght A."/>
            <person name="Mikkelsen T."/>
            <person name="Moran J.V."/>
            <person name="Mulder N."/>
            <person name="Pollara V.J."/>
            <person name="Ponting C.P."/>
            <person name="Schuler G."/>
            <person name="Schultz J."/>
            <person name="Slater G."/>
            <person name="Smit A.F."/>
            <person name="Stupka E."/>
            <person name="Szustakowski J."/>
            <person name="Thierry-Mieg D."/>
            <person name="Thierry-Mieg J."/>
            <person name="Wagner L."/>
            <person name="Wallis J."/>
            <person name="Wheeler R."/>
            <person name="Williams A."/>
            <person name="Wolf Y.I."/>
            <person name="Wolfe K.H."/>
            <person name="Yang S.P."/>
            <person name="Yeh R.F."/>
            <person name="Collins F."/>
            <person name="Guyer M.S."/>
            <person name="Peterson J."/>
            <person name="Felsenfeld A."/>
            <person name="Wetterstrand K.A."/>
            <person name="Patrinos A."/>
            <person name="Morgan M.J."/>
            <person name="de Jong P."/>
            <person name="Catanese J.J."/>
            <person name="Osoegawa K."/>
            <person name="Shizuya H."/>
            <person name="Choi S."/>
            <person name="Chen Y.J."/>
        </authorList>
    </citation>
    <scope>NUCLEOTIDE SEQUENCE [LARGE SCALE GENOMIC DNA]</scope>
</reference>
<organism evidence="2 3">
    <name type="scientific">Homo sapiens</name>
    <name type="common">Human</name>
    <dbReference type="NCBI Taxonomy" id="9606"/>
    <lineage>
        <taxon>Eukaryota</taxon>
        <taxon>Metazoa</taxon>
        <taxon>Chordata</taxon>
        <taxon>Craniata</taxon>
        <taxon>Vertebrata</taxon>
        <taxon>Euteleostomi</taxon>
        <taxon>Mammalia</taxon>
        <taxon>Eutheria</taxon>
        <taxon>Euarchontoglires</taxon>
        <taxon>Primates</taxon>
        <taxon>Haplorrhini</taxon>
        <taxon>Catarrhini</taxon>
        <taxon>Hominidae</taxon>
        <taxon>Homo</taxon>
    </lineage>
</organism>
<dbReference type="GeneTree" id="ENSGT00390000004553"/>
<reference evidence="2" key="2">
    <citation type="journal article" date="2004" name="Nature">
        <title>Finishing the euchromatic sequence of the human genome.</title>
        <authorList>
            <consortium name="International Human Genome Sequencing Consortium"/>
        </authorList>
    </citation>
    <scope>NUCLEOTIDE SEQUENCE [LARGE SCALE GENOMIC DNA]</scope>
</reference>
<dbReference type="Bgee" id="ENSG00000138363">
    <property type="expression patterns" value="Expressed in mucosa of transverse colon and 201 other cell types or tissues"/>
</dbReference>
<dbReference type="HOGENOM" id="CLU_3241929_0_0_1"/>
<feature type="region of interest" description="Disordered" evidence="1">
    <location>
        <begin position="1"/>
        <end position="43"/>
    </location>
</feature>
<dbReference type="OrthoDB" id="6017153at2759"/>
<dbReference type="ExpressionAtlas" id="F2Z3E8">
    <property type="expression patterns" value="baseline and differential"/>
</dbReference>
<dbReference type="EMBL" id="AC073284">
    <property type="status" value="NOT_ANNOTATED_CDS"/>
    <property type="molecule type" value="Genomic_DNA"/>
</dbReference>
<protein>
    <submittedName>
        <fullName evidence="2">5-aminoimidazole-4-carboxamide ribonucleotide formyltransferase/IMP cyclohydrolase</fullName>
    </submittedName>
</protein>
<accession>F2Z3E8</accession>